<dbReference type="PANTHER" id="PTHR42850">
    <property type="entry name" value="METALLOPHOSPHOESTERASE"/>
    <property type="match status" value="1"/>
</dbReference>
<dbReference type="GO" id="GO:0016787">
    <property type="term" value="F:hydrolase activity"/>
    <property type="evidence" value="ECO:0007669"/>
    <property type="project" value="UniProtKB-KW"/>
</dbReference>
<evidence type="ECO:0000313" key="3">
    <source>
        <dbReference type="EMBL" id="MEK0083622.1"/>
    </source>
</evidence>
<evidence type="ECO:0000259" key="2">
    <source>
        <dbReference type="Pfam" id="PF00149"/>
    </source>
</evidence>
<sequence length="267" mass="30151">MLKRLFQRSRASLPSEPTIAGRPPAVPRGLRAYVVGDIHGRHDLLQMMERMIVDDVRETGRHLDCIVVHLGDYVDRGFESSKVVEHLLQVPADGLPRVHLLGNHDLWLREFLNASDQSPEAAASWLRFGGDATLLSYGVKLDLKKPEPERFVDARLQLENRLPPEHEAFLAELELAFSLGDYFFCHAGIRPDLPLERQSEAELLWIREPFLSWTGDCGKIIVHGHTVEETPVVRSNRIGIDTGACWTGRLTCLVLEGTGRRFLHTGR</sequence>
<evidence type="ECO:0000313" key="4">
    <source>
        <dbReference type="Proteomes" id="UP001375743"/>
    </source>
</evidence>
<dbReference type="InterPro" id="IPR004843">
    <property type="entry name" value="Calcineurin-like_PHP"/>
</dbReference>
<dbReference type="EC" id="3.1.-.-" evidence="3"/>
<keyword evidence="4" id="KW-1185">Reference proteome</keyword>
<dbReference type="EMBL" id="JBBLZC010000009">
    <property type="protein sequence ID" value="MEK0083622.1"/>
    <property type="molecule type" value="Genomic_DNA"/>
</dbReference>
<reference evidence="3 4" key="1">
    <citation type="submission" date="2024-01" db="EMBL/GenBank/DDBJ databases">
        <title>Multi-omics insights into the function and evolution of sodium benzoate biodegradation pathways in Benzoatithermus flavus gen. nov., sp. nov. from hot spring.</title>
        <authorList>
            <person name="Hu C.-J."/>
            <person name="Li W.-J."/>
        </authorList>
    </citation>
    <scope>NUCLEOTIDE SEQUENCE [LARGE SCALE GENOMIC DNA]</scope>
    <source>
        <strain evidence="3 4">SYSU G07066</strain>
    </source>
</reference>
<comment type="caution">
    <text evidence="3">The sequence shown here is derived from an EMBL/GenBank/DDBJ whole genome shotgun (WGS) entry which is preliminary data.</text>
</comment>
<dbReference type="SUPFAM" id="SSF56300">
    <property type="entry name" value="Metallo-dependent phosphatases"/>
    <property type="match status" value="1"/>
</dbReference>
<feature type="region of interest" description="Disordered" evidence="1">
    <location>
        <begin position="1"/>
        <end position="24"/>
    </location>
</feature>
<dbReference type="RefSeq" id="WP_418159472.1">
    <property type="nucleotide sequence ID" value="NZ_JBBLZC010000009.1"/>
</dbReference>
<feature type="domain" description="Calcineurin-like phosphoesterase" evidence="2">
    <location>
        <begin position="31"/>
        <end position="226"/>
    </location>
</feature>
<dbReference type="CDD" id="cd00144">
    <property type="entry name" value="MPP_PPP_family"/>
    <property type="match status" value="1"/>
</dbReference>
<dbReference type="Pfam" id="PF00149">
    <property type="entry name" value="Metallophos"/>
    <property type="match status" value="1"/>
</dbReference>
<gene>
    <name evidence="3" type="ORF">U1T56_10700</name>
</gene>
<dbReference type="Proteomes" id="UP001375743">
    <property type="component" value="Unassembled WGS sequence"/>
</dbReference>
<accession>A0ABU8XR28</accession>
<name>A0ABU8XR28_9PROT</name>
<dbReference type="InterPro" id="IPR050126">
    <property type="entry name" value="Ap4A_hydrolase"/>
</dbReference>
<organism evidence="3 4">
    <name type="scientific">Benzoatithermus flavus</name>
    <dbReference type="NCBI Taxonomy" id="3108223"/>
    <lineage>
        <taxon>Bacteria</taxon>
        <taxon>Pseudomonadati</taxon>
        <taxon>Pseudomonadota</taxon>
        <taxon>Alphaproteobacteria</taxon>
        <taxon>Geminicoccales</taxon>
        <taxon>Geminicoccaceae</taxon>
        <taxon>Benzoatithermus</taxon>
    </lineage>
</organism>
<dbReference type="Gene3D" id="3.60.21.10">
    <property type="match status" value="1"/>
</dbReference>
<evidence type="ECO:0000256" key="1">
    <source>
        <dbReference type="SAM" id="MobiDB-lite"/>
    </source>
</evidence>
<keyword evidence="3" id="KW-0378">Hydrolase</keyword>
<dbReference type="PANTHER" id="PTHR42850:SF4">
    <property type="entry name" value="ZINC-DEPENDENT ENDOPOLYPHOSPHATASE"/>
    <property type="match status" value="1"/>
</dbReference>
<protein>
    <submittedName>
        <fullName evidence="3">Metallophosphoesterase family protein</fullName>
        <ecNumber evidence="3">3.1.-.-</ecNumber>
    </submittedName>
</protein>
<dbReference type="InterPro" id="IPR029052">
    <property type="entry name" value="Metallo-depent_PP-like"/>
</dbReference>
<proteinExistence type="predicted"/>